<feature type="signal peptide" evidence="1">
    <location>
        <begin position="1"/>
        <end position="22"/>
    </location>
</feature>
<evidence type="ECO:0000313" key="3">
    <source>
        <dbReference type="Proteomes" id="UP000295274"/>
    </source>
</evidence>
<dbReference type="AlphaFoldDB" id="A0A4R7CZZ3"/>
<proteinExistence type="predicted"/>
<protein>
    <recommendedName>
        <fullName evidence="4">DUF5050 domain-containing protein</fullName>
    </recommendedName>
</protein>
<dbReference type="SUPFAM" id="SSF50998">
    <property type="entry name" value="Quinoprotein alcohol dehydrogenase-like"/>
    <property type="match status" value="1"/>
</dbReference>
<accession>A0A4R7CZZ3</accession>
<dbReference type="Proteomes" id="UP000295274">
    <property type="component" value="Unassembled WGS sequence"/>
</dbReference>
<evidence type="ECO:0008006" key="4">
    <source>
        <dbReference type="Google" id="ProtNLM"/>
    </source>
</evidence>
<dbReference type="OrthoDB" id="1321631at2"/>
<reference evidence="2 3" key="1">
    <citation type="submission" date="2019-03" db="EMBL/GenBank/DDBJ databases">
        <title>Genomic Encyclopedia of Type Strains, Phase III (KMG-III): the genomes of soil and plant-associated and newly described type strains.</title>
        <authorList>
            <person name="Whitman W."/>
        </authorList>
    </citation>
    <scope>NUCLEOTIDE SEQUENCE [LARGE SCALE GENOMIC DNA]</scope>
    <source>
        <strain evidence="2 3">CECT 8455</strain>
    </source>
</reference>
<evidence type="ECO:0000256" key="1">
    <source>
        <dbReference type="SAM" id="SignalP"/>
    </source>
</evidence>
<dbReference type="EMBL" id="SNZW01000015">
    <property type="protein sequence ID" value="TDS14223.1"/>
    <property type="molecule type" value="Genomic_DNA"/>
</dbReference>
<sequence>MKFYKAPCLVAVFLILAGCSSKDDSDFTAPELTVTTFSPSKEAIEITWELSKGADVIIEDLLVFRETKTDDSERTYFELIESLPSSAKSYIDTDVPYVSKISYIIKANYRLDTQELNEIVLIESEAQVYSRLFPEFNRVPFQVSRDPIDKNIYHILDIWDMAQLVRYDGTLNRVVQKRELSQNHEYYDKFIFYENKIVAADLNGSIFFVDKDTYEIDKHYTAELNDDFESFGIIGDRLYFVDDFSFDYVDLVTGETIKNGLGHSFEYFEVLNDETLLTLSSGPRTSSASIYEFQPDLDPGSGWDFSLLRTISTYSEQNLDGDDIDEFMVTWNNDRSQFVTAIEGRFFNIDDLSPGAVLGNITGKKYLNYLFDENGDIYASVQKEKIIHVFDGETFELKQEILTKLYPIYPMLTDNGLVCIGAYEKVEYWGYNYAYANGFDSKCALETFQVSNL</sequence>
<dbReference type="RefSeq" id="WP_133673265.1">
    <property type="nucleotide sequence ID" value="NZ_SNZW01000015.1"/>
</dbReference>
<comment type="caution">
    <text evidence="2">The sequence shown here is derived from an EMBL/GenBank/DDBJ whole genome shotgun (WGS) entry which is preliminary data.</text>
</comment>
<dbReference type="InterPro" id="IPR011047">
    <property type="entry name" value="Quinoprotein_ADH-like_sf"/>
</dbReference>
<evidence type="ECO:0000313" key="2">
    <source>
        <dbReference type="EMBL" id="TDS14223.1"/>
    </source>
</evidence>
<gene>
    <name evidence="2" type="ORF">DFQ03_2300</name>
</gene>
<name>A0A4R7CZZ3_9FLAO</name>
<organism evidence="2 3">
    <name type="scientific">Maribacter caenipelagi</name>
    <dbReference type="NCBI Taxonomy" id="1447781"/>
    <lineage>
        <taxon>Bacteria</taxon>
        <taxon>Pseudomonadati</taxon>
        <taxon>Bacteroidota</taxon>
        <taxon>Flavobacteriia</taxon>
        <taxon>Flavobacteriales</taxon>
        <taxon>Flavobacteriaceae</taxon>
        <taxon>Maribacter</taxon>
    </lineage>
</organism>
<keyword evidence="3" id="KW-1185">Reference proteome</keyword>
<feature type="chain" id="PRO_5020382250" description="DUF5050 domain-containing protein" evidence="1">
    <location>
        <begin position="23"/>
        <end position="453"/>
    </location>
</feature>
<keyword evidence="1" id="KW-0732">Signal</keyword>
<dbReference type="PROSITE" id="PS51257">
    <property type="entry name" value="PROKAR_LIPOPROTEIN"/>
    <property type="match status" value="1"/>
</dbReference>